<organism evidence="9 10">
    <name type="scientific">Dorcoceras hygrometricum</name>
    <dbReference type="NCBI Taxonomy" id="472368"/>
    <lineage>
        <taxon>Eukaryota</taxon>
        <taxon>Viridiplantae</taxon>
        <taxon>Streptophyta</taxon>
        <taxon>Embryophyta</taxon>
        <taxon>Tracheophyta</taxon>
        <taxon>Spermatophyta</taxon>
        <taxon>Magnoliopsida</taxon>
        <taxon>eudicotyledons</taxon>
        <taxon>Gunneridae</taxon>
        <taxon>Pentapetalae</taxon>
        <taxon>asterids</taxon>
        <taxon>lamiids</taxon>
        <taxon>Lamiales</taxon>
        <taxon>Gesneriaceae</taxon>
        <taxon>Didymocarpoideae</taxon>
        <taxon>Trichosporeae</taxon>
        <taxon>Loxocarpinae</taxon>
        <taxon>Dorcoceras</taxon>
    </lineage>
</organism>
<keyword evidence="4" id="KW-0378">Hydrolase</keyword>
<name>A0A2Z7A475_9LAMI</name>
<keyword evidence="5 8" id="KW-0460">Magnesium</keyword>
<dbReference type="Proteomes" id="UP000250235">
    <property type="component" value="Unassembled WGS sequence"/>
</dbReference>
<dbReference type="GO" id="GO:0004725">
    <property type="term" value="F:protein tyrosine phosphatase activity"/>
    <property type="evidence" value="ECO:0007669"/>
    <property type="project" value="UniProtKB-EC"/>
</dbReference>
<evidence type="ECO:0000256" key="8">
    <source>
        <dbReference type="PIRSR" id="PIRSR628472-2"/>
    </source>
</evidence>
<dbReference type="GO" id="GO:0045739">
    <property type="term" value="P:positive regulation of DNA repair"/>
    <property type="evidence" value="ECO:0007669"/>
    <property type="project" value="TreeGrafter"/>
</dbReference>
<dbReference type="OrthoDB" id="167668at2759"/>
<dbReference type="InterPro" id="IPR006545">
    <property type="entry name" value="EYA_dom"/>
</dbReference>
<evidence type="ECO:0000256" key="3">
    <source>
        <dbReference type="ARBA" id="ARBA00022723"/>
    </source>
</evidence>
<evidence type="ECO:0000256" key="2">
    <source>
        <dbReference type="ARBA" id="ARBA00013064"/>
    </source>
</evidence>
<evidence type="ECO:0000256" key="4">
    <source>
        <dbReference type="ARBA" id="ARBA00022801"/>
    </source>
</evidence>
<evidence type="ECO:0000256" key="7">
    <source>
        <dbReference type="ARBA" id="ARBA00051722"/>
    </source>
</evidence>
<dbReference type="GO" id="GO:0030154">
    <property type="term" value="P:cell differentiation"/>
    <property type="evidence" value="ECO:0007669"/>
    <property type="project" value="TreeGrafter"/>
</dbReference>
<dbReference type="GO" id="GO:0046872">
    <property type="term" value="F:metal ion binding"/>
    <property type="evidence" value="ECO:0007669"/>
    <property type="project" value="UniProtKB-KW"/>
</dbReference>
<feature type="binding site" evidence="8">
    <location>
        <position position="212"/>
    </location>
    <ligand>
        <name>Mg(2+)</name>
        <dbReference type="ChEBI" id="CHEBI:18420"/>
    </ligand>
</feature>
<comment type="catalytic activity">
    <reaction evidence="7">
        <text>O-phospho-L-tyrosyl-[protein] + H2O = L-tyrosyl-[protein] + phosphate</text>
        <dbReference type="Rhea" id="RHEA:10684"/>
        <dbReference type="Rhea" id="RHEA-COMP:10136"/>
        <dbReference type="Rhea" id="RHEA-COMP:20101"/>
        <dbReference type="ChEBI" id="CHEBI:15377"/>
        <dbReference type="ChEBI" id="CHEBI:43474"/>
        <dbReference type="ChEBI" id="CHEBI:46858"/>
        <dbReference type="ChEBI" id="CHEBI:61978"/>
        <dbReference type="EC" id="3.1.3.48"/>
    </reaction>
</comment>
<dbReference type="InterPro" id="IPR028472">
    <property type="entry name" value="EYA"/>
</dbReference>
<dbReference type="EMBL" id="KV019136">
    <property type="protein sequence ID" value="KZV16249.1"/>
    <property type="molecule type" value="Genomic_DNA"/>
</dbReference>
<reference evidence="9 10" key="1">
    <citation type="journal article" date="2015" name="Proc. Natl. Acad. Sci. U.S.A.">
        <title>The resurrection genome of Boea hygrometrica: A blueprint for survival of dehydration.</title>
        <authorList>
            <person name="Xiao L."/>
            <person name="Yang G."/>
            <person name="Zhang L."/>
            <person name="Yang X."/>
            <person name="Zhao S."/>
            <person name="Ji Z."/>
            <person name="Zhou Q."/>
            <person name="Hu M."/>
            <person name="Wang Y."/>
            <person name="Chen M."/>
            <person name="Xu Y."/>
            <person name="Jin H."/>
            <person name="Xiao X."/>
            <person name="Hu G."/>
            <person name="Bao F."/>
            <person name="Hu Y."/>
            <person name="Wan P."/>
            <person name="Li L."/>
            <person name="Deng X."/>
            <person name="Kuang T."/>
            <person name="Xiang C."/>
            <person name="Zhu J.K."/>
            <person name="Oliver M.J."/>
            <person name="He Y."/>
        </authorList>
    </citation>
    <scope>NUCLEOTIDE SEQUENCE [LARGE SCALE GENOMIC DNA]</scope>
    <source>
        <strain evidence="10">cv. XS01</strain>
    </source>
</reference>
<comment type="similarity">
    <text evidence="1">Belongs to the HAD-like hydrolase superfamily. EYA family.</text>
</comment>
<evidence type="ECO:0000313" key="10">
    <source>
        <dbReference type="Proteomes" id="UP000250235"/>
    </source>
</evidence>
<protein>
    <recommendedName>
        <fullName evidence="2">protein-tyrosine-phosphatase</fullName>
        <ecNumber evidence="2">3.1.3.48</ecNumber>
    </recommendedName>
</protein>
<gene>
    <name evidence="9" type="ORF">F511_42401</name>
</gene>
<accession>A0A2Z7A475</accession>
<dbReference type="PANTHER" id="PTHR10190:SF16">
    <property type="entry name" value="DEVELOPMENTAL PROTEIN EYES ABSENT"/>
    <property type="match status" value="1"/>
</dbReference>
<evidence type="ECO:0000256" key="5">
    <source>
        <dbReference type="ARBA" id="ARBA00022842"/>
    </source>
</evidence>
<keyword evidence="6" id="KW-0904">Protein phosphatase</keyword>
<dbReference type="NCBIfam" id="TIGR01658">
    <property type="entry name" value="EYA-cons_domain"/>
    <property type="match status" value="1"/>
</dbReference>
<dbReference type="PANTHER" id="PTHR10190">
    <property type="entry name" value="EYES ABSENT"/>
    <property type="match status" value="1"/>
</dbReference>
<evidence type="ECO:0000313" key="9">
    <source>
        <dbReference type="EMBL" id="KZV16249.1"/>
    </source>
</evidence>
<dbReference type="AlphaFoldDB" id="A0A2Z7A475"/>
<evidence type="ECO:0000256" key="1">
    <source>
        <dbReference type="ARBA" id="ARBA00010501"/>
    </source>
</evidence>
<evidence type="ECO:0000256" key="6">
    <source>
        <dbReference type="ARBA" id="ARBA00022912"/>
    </source>
</evidence>
<proteinExistence type="inferred from homology"/>
<dbReference type="Gene3D" id="3.40.50.12350">
    <property type="match status" value="1"/>
</dbReference>
<dbReference type="GO" id="GO:0005634">
    <property type="term" value="C:nucleus"/>
    <property type="evidence" value="ECO:0007669"/>
    <property type="project" value="TreeGrafter"/>
</dbReference>
<dbReference type="EC" id="3.1.3.48" evidence="2"/>
<dbReference type="InterPro" id="IPR038102">
    <property type="entry name" value="EYA_dom_sf"/>
</dbReference>
<keyword evidence="10" id="KW-1185">Reference proteome</keyword>
<comment type="cofactor">
    <cofactor evidence="8">
        <name>Mg(2+)</name>
        <dbReference type="ChEBI" id="CHEBI:18420"/>
    </cofactor>
    <text evidence="8">Binds 1 Mg(2+) ion per subunit.</text>
</comment>
<keyword evidence="3 8" id="KW-0479">Metal-binding</keyword>
<sequence>MDQKTNVIFGTWMRLLYCLNRYWMEHMLRLLMVENFNQPYLDFLSHYDDGVDLSSYDYSQDGLSPTFDDLNKRKLAYRHRAIAEKYRKGLYNLLNQHVLKLLDNLYDLTDTYTEKWFSSARSCLEECAGQKRDKHPYINLSNARDTTFQHVNVLVTSGPLVPSLVKCLLYRLDKMIDCDKVYSSLEVGKLQCFSWIKERFSGPDFQFCVVGDGWEECEAAETMNWPFVKIDLLPNSNHRFPGLTSRDLQRYITVVYEKLDKEDKEAVSHLEAYENIA</sequence>